<accession>A0A1D9G3G4</accession>
<protein>
    <submittedName>
        <fullName evidence="1">Uncharacterized protein</fullName>
    </submittedName>
</protein>
<gene>
    <name evidence="1" type="ORF">BJP36_21985</name>
</gene>
<evidence type="ECO:0000313" key="1">
    <source>
        <dbReference type="EMBL" id="AOY82177.1"/>
    </source>
</evidence>
<evidence type="ECO:0000313" key="2">
    <source>
        <dbReference type="Proteomes" id="UP000176944"/>
    </source>
</evidence>
<dbReference type="EMBL" id="CP017708">
    <property type="protein sequence ID" value="AOY82177.1"/>
    <property type="molecule type" value="Genomic_DNA"/>
</dbReference>
<sequence length="86" mass="9923">MVSARCSDELATTILPVVILNYYNNIVILGWCAVPETRVVFYQEEDGEVPVLEWLTQLLQSDRKGLFEQNPDVHTYVEEEEDGEDF</sequence>
<organism evidence="1 2">
    <name type="scientific">Moorena producens (strain JHB)</name>
    <dbReference type="NCBI Taxonomy" id="1454205"/>
    <lineage>
        <taxon>Bacteria</taxon>
        <taxon>Bacillati</taxon>
        <taxon>Cyanobacteriota</taxon>
        <taxon>Cyanophyceae</taxon>
        <taxon>Coleofasciculales</taxon>
        <taxon>Coleofasciculaceae</taxon>
        <taxon>Moorena</taxon>
    </lineage>
</organism>
<dbReference type="Proteomes" id="UP000176944">
    <property type="component" value="Chromosome"/>
</dbReference>
<dbReference type="AlphaFoldDB" id="A0A1D9G3G4"/>
<proteinExistence type="predicted"/>
<reference evidence="2" key="1">
    <citation type="submission" date="2016-10" db="EMBL/GenBank/DDBJ databases">
        <title>Comparative genomics uncovers the prolific and rare metabolic potential of the cyanobacterial genus Moorea.</title>
        <authorList>
            <person name="Leao T."/>
            <person name="Castelao G."/>
            <person name="Korobeynikov A."/>
            <person name="Monroe E.A."/>
            <person name="Podell S."/>
            <person name="Glukhov E."/>
            <person name="Allen E."/>
            <person name="Gerwick W.H."/>
            <person name="Gerwick L."/>
        </authorList>
    </citation>
    <scope>NUCLEOTIDE SEQUENCE [LARGE SCALE GENOMIC DNA]</scope>
    <source>
        <strain evidence="2">JHB</strain>
    </source>
</reference>
<name>A0A1D9G3G4_MOOP1</name>